<keyword evidence="2" id="KW-1185">Reference proteome</keyword>
<dbReference type="AlphaFoldDB" id="A0A0M5J4G0"/>
<sequence>MRPIAAELYPHRRATAYYRTPIPRASMQCQQAEHAREALNKRIAPQIVQHQVAHVHPPNSEDMRNMRNAYFS</sequence>
<accession>A0A0M5J4G0</accession>
<evidence type="ECO:0000313" key="2">
    <source>
        <dbReference type="Proteomes" id="UP000494163"/>
    </source>
</evidence>
<organism evidence="1 2">
    <name type="scientific">Drosophila busckii</name>
    <name type="common">Fruit fly</name>
    <dbReference type="NCBI Taxonomy" id="30019"/>
    <lineage>
        <taxon>Eukaryota</taxon>
        <taxon>Metazoa</taxon>
        <taxon>Ecdysozoa</taxon>
        <taxon>Arthropoda</taxon>
        <taxon>Hexapoda</taxon>
        <taxon>Insecta</taxon>
        <taxon>Pterygota</taxon>
        <taxon>Neoptera</taxon>
        <taxon>Endopterygota</taxon>
        <taxon>Diptera</taxon>
        <taxon>Brachycera</taxon>
        <taxon>Muscomorpha</taxon>
        <taxon>Ephydroidea</taxon>
        <taxon>Drosophilidae</taxon>
        <taxon>Drosophila</taxon>
    </lineage>
</organism>
<dbReference type="OMA" id="TCERYPH"/>
<name>A0A0M5J4G0_DROBS</name>
<reference evidence="1 2" key="1">
    <citation type="submission" date="2015-08" db="EMBL/GenBank/DDBJ databases">
        <title>Ancestral chromatin configuration constrains chromatin evolution on differentiating sex chromosomes in Drosophila.</title>
        <authorList>
            <person name="Zhou Q."/>
            <person name="Bachtrog D."/>
        </authorList>
    </citation>
    <scope>NUCLEOTIDE SEQUENCE [LARGE SCALE GENOMIC DNA]</scope>
    <source>
        <tissue evidence="1">Whole larvae</tissue>
    </source>
</reference>
<evidence type="ECO:0000313" key="1">
    <source>
        <dbReference type="EMBL" id="ALC45531.1"/>
    </source>
</evidence>
<dbReference type="EMBL" id="CP012526">
    <property type="protein sequence ID" value="ALC45531.1"/>
    <property type="molecule type" value="Genomic_DNA"/>
</dbReference>
<proteinExistence type="predicted"/>
<gene>
    <name evidence="1" type="ORF">Dbus_chr3Rg281</name>
</gene>
<dbReference type="OrthoDB" id="8046853at2759"/>
<dbReference type="Proteomes" id="UP000494163">
    <property type="component" value="Chromosome 3R"/>
</dbReference>
<protein>
    <submittedName>
        <fullName evidence="1">CG34241</fullName>
    </submittedName>
</protein>